<gene>
    <name evidence="2" type="ORF">C823_05695</name>
</gene>
<feature type="region of interest" description="Disordered" evidence="1">
    <location>
        <begin position="302"/>
        <end position="334"/>
    </location>
</feature>
<organism evidence="2 3">
    <name type="scientific">Eubacterium plexicaudatum ASF492</name>
    <dbReference type="NCBI Taxonomy" id="1235802"/>
    <lineage>
        <taxon>Bacteria</taxon>
        <taxon>Bacillati</taxon>
        <taxon>Bacillota</taxon>
        <taxon>Clostridia</taxon>
        <taxon>Eubacteriales</taxon>
        <taxon>Eubacteriaceae</taxon>
        <taxon>Eubacterium</taxon>
    </lineage>
</organism>
<keyword evidence="3" id="KW-1185">Reference proteome</keyword>
<evidence type="ECO:0000313" key="3">
    <source>
        <dbReference type="Proteomes" id="UP000012589"/>
    </source>
</evidence>
<name>N1ZZ37_9FIRM</name>
<accession>N1ZZ37</accession>
<dbReference type="Proteomes" id="UP000012589">
    <property type="component" value="Unassembled WGS sequence"/>
</dbReference>
<dbReference type="HOGENOM" id="CLU_713106_0_0_9"/>
<dbReference type="OrthoDB" id="1976435at2"/>
<reference evidence="2 3" key="1">
    <citation type="journal article" date="2014" name="Genome Announc.">
        <title>Draft genome sequences of the altered schaedler flora, a defined bacterial community from gnotobiotic mice.</title>
        <authorList>
            <person name="Wannemuehler M.J."/>
            <person name="Overstreet A.M."/>
            <person name="Ward D.V."/>
            <person name="Phillips G.J."/>
        </authorList>
    </citation>
    <scope>NUCLEOTIDE SEQUENCE [LARGE SCALE GENOMIC DNA]</scope>
    <source>
        <strain evidence="2 3">ASF492</strain>
    </source>
</reference>
<proteinExistence type="predicted"/>
<evidence type="ECO:0000313" key="2">
    <source>
        <dbReference type="EMBL" id="EMZ19060.1"/>
    </source>
</evidence>
<dbReference type="eggNOG" id="ENOG502ZC36">
    <property type="taxonomic scope" value="Bacteria"/>
</dbReference>
<sequence>MQNLSIQNVLNSRDSYNLAIPFVETQQINPFYKMSVSLLYVDSSGPAGQIYKVGSCSQGNGRWEDLYSLTKPFLQRLATEAGVQFGPGSGDVVKMDENTWKASAFGAIRLPDGSVRTSNNFKVIDLVTEEKKYRLSYEEKAERGISDYKAAKEVAKKYAGEWADTGQTNDQGYPVKIYIIAEHDRGKYIENSLLDAMTQLRANAPQKAATGAILRVIRDLLGIKGTYTIGELKKPFAVARTSFSPDYNDPVVKQMMLQQAMQSVGNLFGNTQPVMQTISIPQAADDEIDMPADIYEDVSVHPVLEQNQNRQADGRKKQQRTEEPASREMTEKDRSQDFCCDKCGRVIPKKVWDYSYENMGQPLCFTCQKAVKNRQGGRR</sequence>
<protein>
    <submittedName>
        <fullName evidence="2">Uncharacterized protein</fullName>
    </submittedName>
</protein>
<dbReference type="AlphaFoldDB" id="N1ZZ37"/>
<dbReference type="STRING" id="1235802.C823_05695"/>
<dbReference type="PATRIC" id="fig|1235802.3.peg.6016"/>
<evidence type="ECO:0000256" key="1">
    <source>
        <dbReference type="SAM" id="MobiDB-lite"/>
    </source>
</evidence>
<dbReference type="EMBL" id="AQFT01000178">
    <property type="protein sequence ID" value="EMZ19060.1"/>
    <property type="molecule type" value="Genomic_DNA"/>
</dbReference>
<feature type="compositionally biased region" description="Basic and acidic residues" evidence="1">
    <location>
        <begin position="312"/>
        <end position="334"/>
    </location>
</feature>
<comment type="caution">
    <text evidence="2">The sequence shown here is derived from an EMBL/GenBank/DDBJ whole genome shotgun (WGS) entry which is preliminary data.</text>
</comment>